<dbReference type="Proteomes" id="UP000231259">
    <property type="component" value="Unassembled WGS sequence"/>
</dbReference>
<evidence type="ECO:0000313" key="2">
    <source>
        <dbReference type="Proteomes" id="UP000231259"/>
    </source>
</evidence>
<dbReference type="Gene3D" id="3.40.190.10">
    <property type="entry name" value="Periplasmic binding protein-like II"/>
    <property type="match status" value="2"/>
</dbReference>
<gene>
    <name evidence="1" type="ORF">P775_25900</name>
</gene>
<comment type="caution">
    <text evidence="1">The sequence shown here is derived from an EMBL/GenBank/DDBJ whole genome shotgun (WGS) entry which is preliminary data.</text>
</comment>
<evidence type="ECO:0000313" key="1">
    <source>
        <dbReference type="EMBL" id="PIL15615.1"/>
    </source>
</evidence>
<organism evidence="1 2">
    <name type="scientific">Puniceibacterium antarcticum</name>
    <dbReference type="NCBI Taxonomy" id="1206336"/>
    <lineage>
        <taxon>Bacteria</taxon>
        <taxon>Pseudomonadati</taxon>
        <taxon>Pseudomonadota</taxon>
        <taxon>Alphaproteobacteria</taxon>
        <taxon>Rhodobacterales</taxon>
        <taxon>Paracoccaceae</taxon>
        <taxon>Puniceibacterium</taxon>
    </lineage>
</organism>
<accession>A0A2G8R244</accession>
<protein>
    <submittedName>
        <fullName evidence="1">Uncharacterized protein</fullName>
    </submittedName>
</protein>
<name>A0A2G8R244_9RHOB</name>
<sequence>MFPPSAPNESFQEIIGAFKAGNTAITIHHSGSANGMVKALGGTVAAAIVPECGGGRWSAFGDARTAVMPGAEDNEDAWKWISFLS</sequence>
<dbReference type="AlphaFoldDB" id="A0A2G8R244"/>
<keyword evidence="2" id="KW-1185">Reference proteome</keyword>
<dbReference type="SUPFAM" id="SSF53850">
    <property type="entry name" value="Periplasmic binding protein-like II"/>
    <property type="match status" value="1"/>
</dbReference>
<dbReference type="EMBL" id="AWWI01000176">
    <property type="protein sequence ID" value="PIL15615.1"/>
    <property type="molecule type" value="Genomic_DNA"/>
</dbReference>
<dbReference type="RefSeq" id="WP_245875850.1">
    <property type="nucleotide sequence ID" value="NZ_AWWI01000176.1"/>
</dbReference>
<reference evidence="1 2" key="1">
    <citation type="submission" date="2013-09" db="EMBL/GenBank/DDBJ databases">
        <title>Genome sequencing of Phaeobacter antarcticus sp. nov. SM1211.</title>
        <authorList>
            <person name="Zhang X.-Y."/>
            <person name="Liu C."/>
            <person name="Chen X.-L."/>
            <person name="Xie B.-B."/>
            <person name="Qin Q.-L."/>
            <person name="Rong J.-C."/>
            <person name="Zhang Y.-Z."/>
        </authorList>
    </citation>
    <scope>NUCLEOTIDE SEQUENCE [LARGE SCALE GENOMIC DNA]</scope>
    <source>
        <strain evidence="1 2">SM1211</strain>
    </source>
</reference>
<proteinExistence type="predicted"/>